<evidence type="ECO:0000313" key="6">
    <source>
        <dbReference type="EMBL" id="MDN3577138.1"/>
    </source>
</evidence>
<gene>
    <name evidence="6" type="ORF">QWZ03_10205</name>
</gene>
<sequence length="368" mass="39681">MSRPRLAVVGAGVVGLAHAWAGARLGYDVTVFERDAFASGASVRNFGLGLLLGQPQGDLYELARHSRNLWLELLPAMGCWYKAQGSLVVARNAAEWAVLEAFQAELGQQYGTRLLNAAALSTHHALGLGALQSGSEIAFESRQVVPALAGWLAQVHGVRFHYGTQINAVELPVLHTSQGRHHADRVIVCTGHDFQTLYPAHFSALDLARCGLQMLRVANPGIALGPALMTGLSTLHYGAFTQSAALAEPLARLHEQLACEQPELLEHGIHLIIQQVGLDGDLIIGDSHHYGSDITPFSSAEVDRLLLDLAENLLERRLQVRARWQGVYAKGPRPYEIMQPETGVQLVTITAGVGMSIALALAERVLSS</sequence>
<feature type="domain" description="FAD dependent oxidoreductase" evidence="5">
    <location>
        <begin position="6"/>
        <end position="364"/>
    </location>
</feature>
<dbReference type="EMBL" id="JAUFPU010000008">
    <property type="protein sequence ID" value="MDN3577138.1"/>
    <property type="molecule type" value="Genomic_DNA"/>
</dbReference>
<evidence type="ECO:0000313" key="7">
    <source>
        <dbReference type="Proteomes" id="UP001180081"/>
    </source>
</evidence>
<dbReference type="Pfam" id="PF01266">
    <property type="entry name" value="DAO"/>
    <property type="match status" value="1"/>
</dbReference>
<comment type="caution">
    <text evidence="6">The sequence shown here is derived from an EMBL/GenBank/DDBJ whole genome shotgun (WGS) entry which is preliminary data.</text>
</comment>
<name>A0ABT8B6G2_9NEIS</name>
<evidence type="ECO:0000256" key="4">
    <source>
        <dbReference type="ARBA" id="ARBA00023002"/>
    </source>
</evidence>
<protein>
    <submittedName>
        <fullName evidence="6">TIGR03364 family FAD-dependent oxidoreductase</fullName>
    </submittedName>
</protein>
<reference evidence="6" key="2">
    <citation type="submission" date="2023-06" db="EMBL/GenBank/DDBJ databases">
        <authorList>
            <person name="Lucena T."/>
            <person name="Sun Q."/>
        </authorList>
    </citation>
    <scope>NUCLEOTIDE SEQUENCE</scope>
    <source>
        <strain evidence="6">CECT 7703</strain>
    </source>
</reference>
<evidence type="ECO:0000259" key="5">
    <source>
        <dbReference type="Pfam" id="PF01266"/>
    </source>
</evidence>
<keyword evidence="3" id="KW-0285">Flavoprotein</keyword>
<comment type="cofactor">
    <cofactor evidence="1">
        <name>FAD</name>
        <dbReference type="ChEBI" id="CHEBI:57692"/>
    </cofactor>
</comment>
<accession>A0ABT8B6G2</accession>
<evidence type="ECO:0000256" key="2">
    <source>
        <dbReference type="ARBA" id="ARBA00009410"/>
    </source>
</evidence>
<dbReference type="Proteomes" id="UP001180081">
    <property type="component" value="Unassembled WGS sequence"/>
</dbReference>
<keyword evidence="7" id="KW-1185">Reference proteome</keyword>
<dbReference type="InterPro" id="IPR006076">
    <property type="entry name" value="FAD-dep_OxRdtase"/>
</dbReference>
<dbReference type="SUPFAM" id="SSF51905">
    <property type="entry name" value="FAD/NAD(P)-binding domain"/>
    <property type="match status" value="1"/>
</dbReference>
<reference evidence="6" key="1">
    <citation type="journal article" date="2014" name="Int. J. Syst. Evol. Microbiol.">
        <title>Complete genome of a new Firmicutes species belonging to the dominant human colonic microbiota ('Ruminococcus bicirculans') reveals two chromosomes and a selective capacity to utilize plant glucans.</title>
        <authorList>
            <consortium name="NISC Comparative Sequencing Program"/>
            <person name="Wegmann U."/>
            <person name="Louis P."/>
            <person name="Goesmann A."/>
            <person name="Henrissat B."/>
            <person name="Duncan S.H."/>
            <person name="Flint H.J."/>
        </authorList>
    </citation>
    <scope>NUCLEOTIDE SEQUENCE</scope>
    <source>
        <strain evidence="6">CECT 7703</strain>
    </source>
</reference>
<organism evidence="6 7">
    <name type="scientific">Chitinimonas viridis</name>
    <dbReference type="NCBI Taxonomy" id="664880"/>
    <lineage>
        <taxon>Bacteria</taxon>
        <taxon>Pseudomonadati</taxon>
        <taxon>Pseudomonadota</taxon>
        <taxon>Betaproteobacteria</taxon>
        <taxon>Neisseriales</taxon>
        <taxon>Chitinibacteraceae</taxon>
        <taxon>Chitinimonas</taxon>
    </lineage>
</organism>
<dbReference type="NCBIfam" id="TIGR03364">
    <property type="entry name" value="HpnW_proposed"/>
    <property type="match status" value="1"/>
</dbReference>
<evidence type="ECO:0000256" key="1">
    <source>
        <dbReference type="ARBA" id="ARBA00001974"/>
    </source>
</evidence>
<dbReference type="InterPro" id="IPR017741">
    <property type="entry name" value="FAD-dependent_OxRdtase_HpnW"/>
</dbReference>
<dbReference type="PRINTS" id="PR00411">
    <property type="entry name" value="PNDRDTASEI"/>
</dbReference>
<keyword evidence="4" id="KW-0560">Oxidoreductase</keyword>
<dbReference type="InterPro" id="IPR036188">
    <property type="entry name" value="FAD/NAD-bd_sf"/>
</dbReference>
<dbReference type="Gene3D" id="3.50.50.60">
    <property type="entry name" value="FAD/NAD(P)-binding domain"/>
    <property type="match status" value="1"/>
</dbReference>
<dbReference type="PANTHER" id="PTHR13847:SF286">
    <property type="entry name" value="D-AMINO ACID DEHYDROGENASE"/>
    <property type="match status" value="1"/>
</dbReference>
<evidence type="ECO:0000256" key="3">
    <source>
        <dbReference type="ARBA" id="ARBA00022630"/>
    </source>
</evidence>
<proteinExistence type="inferred from homology"/>
<dbReference type="PANTHER" id="PTHR13847">
    <property type="entry name" value="SARCOSINE DEHYDROGENASE-RELATED"/>
    <property type="match status" value="1"/>
</dbReference>
<dbReference type="RefSeq" id="WP_290332611.1">
    <property type="nucleotide sequence ID" value="NZ_JAUFPU010000008.1"/>
</dbReference>
<comment type="similarity">
    <text evidence="2">Belongs to the DadA oxidoreductase family.</text>
</comment>
<dbReference type="Gene3D" id="3.30.9.10">
    <property type="entry name" value="D-Amino Acid Oxidase, subunit A, domain 2"/>
    <property type="match status" value="1"/>
</dbReference>